<comment type="caution">
    <text evidence="1">The sequence shown here is derived from an EMBL/GenBank/DDBJ whole genome shotgun (WGS) entry which is preliminary data.</text>
</comment>
<sequence length="282" mass="29383">MSALPQGIIHATLIAPDLAAFCTAYQQQLAMQLHAQGTLPAAEAAILGLPALAGAPQAWLANSAGVPVLQVIEDPTAVVAEPMFRHGWLSLEILVGDIDTLAAGLNAPFRVLGAAANLELSDAIRAAQVLGPAGELLYLTQIKDQVPPFDLPMTEDTVAATFIGVMTTPDRAASQAAWASLLGAPGWAFETKITVLNRAYGKPLEGRYPVAVVPMPGQCMVEIDQVELPAAASVRHAGVHSLALRLPLVDAAQLQASGWRSAGDPAQRGWIGPAGEHVQLLA</sequence>
<dbReference type="OrthoDB" id="7545296at2"/>
<dbReference type="PATRIC" id="fig|336566.3.peg.2379"/>
<dbReference type="STRING" id="336566.ABB30_14060"/>
<name>A0A0R0CX65_9GAMM</name>
<proteinExistence type="predicted"/>
<protein>
    <recommendedName>
        <fullName evidence="3">Glyoxalase-like domain-containing protein</fullName>
    </recommendedName>
</protein>
<dbReference type="RefSeq" id="WP_057638937.1">
    <property type="nucleotide sequence ID" value="NZ_LDJM01000044.1"/>
</dbReference>
<organism evidence="1 2">
    <name type="scientific">Stenotrophomonas ginsengisoli</name>
    <dbReference type="NCBI Taxonomy" id="336566"/>
    <lineage>
        <taxon>Bacteria</taxon>
        <taxon>Pseudomonadati</taxon>
        <taxon>Pseudomonadota</taxon>
        <taxon>Gammaproteobacteria</taxon>
        <taxon>Lysobacterales</taxon>
        <taxon>Lysobacteraceae</taxon>
        <taxon>Stenotrophomonas</taxon>
    </lineage>
</organism>
<dbReference type="EMBL" id="LDJM01000044">
    <property type="protein sequence ID" value="KRG74349.1"/>
    <property type="molecule type" value="Genomic_DNA"/>
</dbReference>
<evidence type="ECO:0000313" key="2">
    <source>
        <dbReference type="Proteomes" id="UP000050956"/>
    </source>
</evidence>
<dbReference type="SUPFAM" id="SSF54593">
    <property type="entry name" value="Glyoxalase/Bleomycin resistance protein/Dihydroxybiphenyl dioxygenase"/>
    <property type="match status" value="1"/>
</dbReference>
<dbReference type="Proteomes" id="UP000050956">
    <property type="component" value="Unassembled WGS sequence"/>
</dbReference>
<reference evidence="1 2" key="1">
    <citation type="submission" date="2015-05" db="EMBL/GenBank/DDBJ databases">
        <title>Genome sequencing and analysis of members of genus Stenotrophomonas.</title>
        <authorList>
            <person name="Patil P.P."/>
            <person name="Midha S."/>
            <person name="Patil P.B."/>
        </authorList>
    </citation>
    <scope>NUCLEOTIDE SEQUENCE [LARGE SCALE GENOMIC DNA]</scope>
    <source>
        <strain evidence="1 2">DSM 24757</strain>
    </source>
</reference>
<dbReference type="AlphaFoldDB" id="A0A0R0CX65"/>
<dbReference type="InterPro" id="IPR029068">
    <property type="entry name" value="Glyas_Bleomycin-R_OHBP_Dase"/>
</dbReference>
<keyword evidence="2" id="KW-1185">Reference proteome</keyword>
<evidence type="ECO:0000313" key="1">
    <source>
        <dbReference type="EMBL" id="KRG74349.1"/>
    </source>
</evidence>
<accession>A0A0R0CX65</accession>
<evidence type="ECO:0008006" key="3">
    <source>
        <dbReference type="Google" id="ProtNLM"/>
    </source>
</evidence>
<gene>
    <name evidence="1" type="ORF">ABB30_14060</name>
</gene>